<dbReference type="OrthoDB" id="7863585at2"/>
<dbReference type="EMBL" id="BMLP01000001">
    <property type="protein sequence ID" value="GGO28396.1"/>
    <property type="molecule type" value="Genomic_DNA"/>
</dbReference>
<dbReference type="Proteomes" id="UP000598196">
    <property type="component" value="Unassembled WGS sequence"/>
</dbReference>
<protein>
    <recommendedName>
        <fullName evidence="4">DUF2946 domain-containing protein</fullName>
    </recommendedName>
</protein>
<gene>
    <name evidence="2" type="ORF">GCM10010991_11170</name>
</gene>
<feature type="compositionally biased region" description="Basic and acidic residues" evidence="1">
    <location>
        <begin position="105"/>
        <end position="114"/>
    </location>
</feature>
<evidence type="ECO:0000256" key="1">
    <source>
        <dbReference type="SAM" id="MobiDB-lite"/>
    </source>
</evidence>
<accession>A0A917YKM2</accession>
<name>A0A917YKM2_9RHOB</name>
<evidence type="ECO:0000313" key="2">
    <source>
        <dbReference type="EMBL" id="GGO28396.1"/>
    </source>
</evidence>
<evidence type="ECO:0008006" key="4">
    <source>
        <dbReference type="Google" id="ProtNLM"/>
    </source>
</evidence>
<organism evidence="2 3">
    <name type="scientific">Gemmobacter aquaticus</name>
    <dbReference type="NCBI Taxonomy" id="490185"/>
    <lineage>
        <taxon>Bacteria</taxon>
        <taxon>Pseudomonadati</taxon>
        <taxon>Pseudomonadota</taxon>
        <taxon>Alphaproteobacteria</taxon>
        <taxon>Rhodobacterales</taxon>
        <taxon>Paracoccaceae</taxon>
        <taxon>Gemmobacter</taxon>
    </lineage>
</organism>
<proteinExistence type="predicted"/>
<feature type="region of interest" description="Disordered" evidence="1">
    <location>
        <begin position="82"/>
        <end position="114"/>
    </location>
</feature>
<feature type="compositionally biased region" description="Low complexity" evidence="1">
    <location>
        <begin position="86"/>
        <end position="100"/>
    </location>
</feature>
<evidence type="ECO:0000313" key="3">
    <source>
        <dbReference type="Proteomes" id="UP000598196"/>
    </source>
</evidence>
<keyword evidence="3" id="KW-1185">Reference proteome</keyword>
<dbReference type="RefSeq" id="WP_146285150.1">
    <property type="nucleotide sequence ID" value="NZ_BMLP01000001.1"/>
</dbReference>
<dbReference type="AlphaFoldDB" id="A0A917YKM2"/>
<sequence>MTRLRSAIAGLICLVLAIGSGGIALARMQPALMDVIEICSGDQIITLKLASGGSQKPVHPCPDCVIAGLSILPEPILVPPAPDTVAPRAAGQRAAVADHAPPLRSARDPPADPC</sequence>
<comment type="caution">
    <text evidence="2">The sequence shown here is derived from an EMBL/GenBank/DDBJ whole genome shotgun (WGS) entry which is preliminary data.</text>
</comment>
<reference evidence="2 3" key="1">
    <citation type="journal article" date="2014" name="Int. J. Syst. Evol. Microbiol.">
        <title>Complete genome sequence of Corynebacterium casei LMG S-19264T (=DSM 44701T), isolated from a smear-ripened cheese.</title>
        <authorList>
            <consortium name="US DOE Joint Genome Institute (JGI-PGF)"/>
            <person name="Walter F."/>
            <person name="Albersmeier A."/>
            <person name="Kalinowski J."/>
            <person name="Ruckert C."/>
        </authorList>
    </citation>
    <scope>NUCLEOTIDE SEQUENCE [LARGE SCALE GENOMIC DNA]</scope>
    <source>
        <strain evidence="2 3">CGMCC 1.7029</strain>
    </source>
</reference>